<proteinExistence type="predicted"/>
<sequence length="347" mass="38899">MASTISLNVANFVTHSNSLQKAILRGVSNYLRQDMVEAEKTIVYYLLANLGQQYEYFTMAMLKPLMPSYSEAMSLLQGNISQQLQKVNNHTPRPPPPGKRRMTSTKQEMYKNEQCQLCGRLGHIAKICWSLPNQSVLTQSLATLIMDTSVPDVEWTTDIGASNHMTTNSLGKGRRFVGWWWPLVFCSCFVGAGWLAGWLAWEFRQIRKISMEERETSLWEFLLAGAEVAEQGNLGLSSRREGQGLNKQLFRGIIRSEPLNTPQSSASKTSHIPINLRVTNRHAPLRSRATPPHMVSVLLKECRDIQLRFGPVGHDSPGDDATVAPADMRLESNAGKVISEMNINLKL</sequence>
<name>A0ABR2QXH2_9ROSI</name>
<reference evidence="3 4" key="1">
    <citation type="journal article" date="2024" name="G3 (Bethesda)">
        <title>Genome assembly of Hibiscus sabdariffa L. provides insights into metabolisms of medicinal natural products.</title>
        <authorList>
            <person name="Kim T."/>
        </authorList>
    </citation>
    <scope>NUCLEOTIDE SEQUENCE [LARGE SCALE GENOMIC DNA]</scope>
    <source>
        <strain evidence="3">TK-2024</strain>
        <tissue evidence="3">Old leaves</tissue>
    </source>
</reference>
<evidence type="ECO:0000256" key="1">
    <source>
        <dbReference type="SAM" id="MobiDB-lite"/>
    </source>
</evidence>
<keyword evidence="2" id="KW-0812">Transmembrane</keyword>
<gene>
    <name evidence="3" type="ORF">V6N11_042781</name>
</gene>
<evidence type="ECO:0000313" key="4">
    <source>
        <dbReference type="Proteomes" id="UP001396334"/>
    </source>
</evidence>
<organism evidence="3 4">
    <name type="scientific">Hibiscus sabdariffa</name>
    <name type="common">roselle</name>
    <dbReference type="NCBI Taxonomy" id="183260"/>
    <lineage>
        <taxon>Eukaryota</taxon>
        <taxon>Viridiplantae</taxon>
        <taxon>Streptophyta</taxon>
        <taxon>Embryophyta</taxon>
        <taxon>Tracheophyta</taxon>
        <taxon>Spermatophyta</taxon>
        <taxon>Magnoliopsida</taxon>
        <taxon>eudicotyledons</taxon>
        <taxon>Gunneridae</taxon>
        <taxon>Pentapetalae</taxon>
        <taxon>rosids</taxon>
        <taxon>malvids</taxon>
        <taxon>Malvales</taxon>
        <taxon>Malvaceae</taxon>
        <taxon>Malvoideae</taxon>
        <taxon>Hibiscus</taxon>
    </lineage>
</organism>
<feature type="region of interest" description="Disordered" evidence="1">
    <location>
        <begin position="86"/>
        <end position="105"/>
    </location>
</feature>
<accession>A0ABR2QXH2</accession>
<evidence type="ECO:0000313" key="3">
    <source>
        <dbReference type="EMBL" id="KAK9005344.1"/>
    </source>
</evidence>
<keyword evidence="2" id="KW-1133">Transmembrane helix</keyword>
<feature type="transmembrane region" description="Helical" evidence="2">
    <location>
        <begin position="179"/>
        <end position="201"/>
    </location>
</feature>
<comment type="caution">
    <text evidence="3">The sequence shown here is derived from an EMBL/GenBank/DDBJ whole genome shotgun (WGS) entry which is preliminary data.</text>
</comment>
<keyword evidence="4" id="KW-1185">Reference proteome</keyword>
<keyword evidence="2" id="KW-0472">Membrane</keyword>
<evidence type="ECO:0000256" key="2">
    <source>
        <dbReference type="SAM" id="Phobius"/>
    </source>
</evidence>
<dbReference type="EMBL" id="JBBPBN010000030">
    <property type="protein sequence ID" value="KAK9005344.1"/>
    <property type="molecule type" value="Genomic_DNA"/>
</dbReference>
<protein>
    <recommendedName>
        <fullName evidence="5">CCHC-type domain-containing protein</fullName>
    </recommendedName>
</protein>
<dbReference type="Proteomes" id="UP001396334">
    <property type="component" value="Unassembled WGS sequence"/>
</dbReference>
<evidence type="ECO:0008006" key="5">
    <source>
        <dbReference type="Google" id="ProtNLM"/>
    </source>
</evidence>